<dbReference type="PROSITE" id="PS50507">
    <property type="entry name" value="RDRP_SSRNA_POS"/>
    <property type="match status" value="1"/>
</dbReference>
<dbReference type="InterPro" id="IPR043502">
    <property type="entry name" value="DNA/RNA_pol_sf"/>
</dbReference>
<name>A0A2V0RK69_9ZZZZ</name>
<dbReference type="GO" id="GO:0039694">
    <property type="term" value="P:viral RNA genome replication"/>
    <property type="evidence" value="ECO:0007669"/>
    <property type="project" value="InterPro"/>
</dbReference>
<dbReference type="Pfam" id="PF00680">
    <property type="entry name" value="RdRP_1"/>
    <property type="match status" value="1"/>
</dbReference>
<sequence>MSTISNRNSEFVKRFLSNLQIDNIGRIERKLAPKLRKEVLPLARKLLRTSSIPSGLQFQEDKYLERVEWPRSTYKYSVLVEQSNAFANVPPGDELFIDDRWSHPWKQSAAFSFDLSLGRNRRSLPKGGSLPNGGSKRDNLAEAELYNEQKIKPNPHLENCYSIMPGVRTQQSHPDDPKVRLVWGTPTHWWMIECEAFDSALTYTIEAAGKADTDIFVFYTEPSKLQEWTRNHYSSVNQWVNLDASQFDASVTASEIKQMVEYFCGNYEFKELVKEYLVSAALVMPEGDLTRSGGQPSGSKTTNLFDGFCNVFDVIESFKRYKLDRFIQCICVNGDDITIGLDTKLTKDNLEKISQASRRNIHPDKSVTGEYLWNSKLYVDESLMTRPVFRVLNSLMFSERMKSSVYGSKEYIEIATAQQLMDIEQHPFGPDIIKAVAGISKYHISSMPDEQLQEAAEAYLDAHSWKEGEVSDMLSSIRSSTYGQIGS</sequence>
<protein>
    <recommendedName>
        <fullName evidence="1">RdRp catalytic domain-containing protein</fullName>
    </recommendedName>
</protein>
<evidence type="ECO:0000259" key="1">
    <source>
        <dbReference type="PROSITE" id="PS50507"/>
    </source>
</evidence>
<reference evidence="2" key="1">
    <citation type="submission" date="2017-04" db="EMBL/GenBank/DDBJ databases">
        <title>Unveiling RNA virosphere associated with marine microorganisms.</title>
        <authorList>
            <person name="Urayama S."/>
            <person name="Takaki Y."/>
            <person name="Nishi S."/>
            <person name="Yoshida Y."/>
            <person name="Deguchi S."/>
            <person name="Takai K."/>
            <person name="Nunoura T."/>
        </authorList>
    </citation>
    <scope>NUCLEOTIDE SEQUENCE</scope>
</reference>
<comment type="caution">
    <text evidence="2">The sequence shown here is derived from an EMBL/GenBank/DDBJ whole genome shotgun (WGS) entry which is preliminary data.</text>
</comment>
<dbReference type="InterPro" id="IPR007094">
    <property type="entry name" value="RNA-dir_pol_PSvirus"/>
</dbReference>
<organism evidence="2">
    <name type="scientific">viral metagenome</name>
    <dbReference type="NCBI Taxonomy" id="1070528"/>
    <lineage>
        <taxon>unclassified sequences</taxon>
        <taxon>metagenomes</taxon>
        <taxon>organismal metagenomes</taxon>
    </lineage>
</organism>
<evidence type="ECO:0000313" key="2">
    <source>
        <dbReference type="EMBL" id="GBH21872.1"/>
    </source>
</evidence>
<dbReference type="GO" id="GO:0006351">
    <property type="term" value="P:DNA-templated transcription"/>
    <property type="evidence" value="ECO:0007669"/>
    <property type="project" value="InterPro"/>
</dbReference>
<proteinExistence type="predicted"/>
<feature type="domain" description="RdRp catalytic" evidence="1">
    <location>
        <begin position="237"/>
        <end position="349"/>
    </location>
</feature>
<dbReference type="GO" id="GO:0003968">
    <property type="term" value="F:RNA-directed RNA polymerase activity"/>
    <property type="evidence" value="ECO:0007669"/>
    <property type="project" value="InterPro"/>
</dbReference>
<dbReference type="AlphaFoldDB" id="A0A2V0RK69"/>
<dbReference type="InterPro" id="IPR001205">
    <property type="entry name" value="RNA-dir_pol_C"/>
</dbReference>
<dbReference type="EMBL" id="BDQA01000404">
    <property type="protein sequence ID" value="GBH21872.1"/>
    <property type="molecule type" value="Genomic_RNA"/>
</dbReference>
<accession>A0A2V0RK69</accession>
<dbReference type="GO" id="GO:0003723">
    <property type="term" value="F:RNA binding"/>
    <property type="evidence" value="ECO:0007669"/>
    <property type="project" value="InterPro"/>
</dbReference>
<dbReference type="SUPFAM" id="SSF56672">
    <property type="entry name" value="DNA/RNA polymerases"/>
    <property type="match status" value="1"/>
</dbReference>